<dbReference type="InterPro" id="IPR012094">
    <property type="entry name" value="tRNA_Ile_lys_synt"/>
</dbReference>
<evidence type="ECO:0000313" key="10">
    <source>
        <dbReference type="Proteomes" id="UP000240883"/>
    </source>
</evidence>
<dbReference type="InterPro" id="IPR011063">
    <property type="entry name" value="TilS/TtcA_N"/>
</dbReference>
<dbReference type="SUPFAM" id="SSF52402">
    <property type="entry name" value="Adenine nucleotide alpha hydrolases-like"/>
    <property type="match status" value="1"/>
</dbReference>
<keyword evidence="3" id="KW-0819">tRNA processing</keyword>
<organism evidence="9 10">
    <name type="scientific">Corynespora cassiicola Philippines</name>
    <dbReference type="NCBI Taxonomy" id="1448308"/>
    <lineage>
        <taxon>Eukaryota</taxon>
        <taxon>Fungi</taxon>
        <taxon>Dikarya</taxon>
        <taxon>Ascomycota</taxon>
        <taxon>Pezizomycotina</taxon>
        <taxon>Dothideomycetes</taxon>
        <taxon>Pleosporomycetidae</taxon>
        <taxon>Pleosporales</taxon>
        <taxon>Corynesporascaceae</taxon>
        <taxon>Corynespora</taxon>
    </lineage>
</organism>
<dbReference type="InterPro" id="IPR014729">
    <property type="entry name" value="Rossmann-like_a/b/a_fold"/>
</dbReference>
<proteinExistence type="predicted"/>
<evidence type="ECO:0000256" key="3">
    <source>
        <dbReference type="ARBA" id="ARBA00022694"/>
    </source>
</evidence>
<evidence type="ECO:0000256" key="7">
    <source>
        <dbReference type="SAM" id="MobiDB-lite"/>
    </source>
</evidence>
<accession>A0A2T2P5S8</accession>
<feature type="domain" description="tRNA(Ile)-lysidine/2-thiocytidine synthase N-terminal" evidence="8">
    <location>
        <begin position="21"/>
        <end position="207"/>
    </location>
</feature>
<dbReference type="EMBL" id="KZ678129">
    <property type="protein sequence ID" value="PSN73077.1"/>
    <property type="molecule type" value="Genomic_DNA"/>
</dbReference>
<sequence>MALATMYSKAALDDPRMPPLHGFIVDHKVRPESSEEAEWVAEHLRSKLGIPSTVIPLTWPGQIDQSDNTRFEADARRLRYQALGLACREHNIKSLMIAHHLEDQAETIFMRLINFRFRTGLAGVRAVDWLPECYGIHGVNRSGDLSDEEANAQAPFAFERGGIRILRPLLPFTKDRLIATCKEHGTQWVEDKTNHIATFTVRNAIRHVAKNHKLPVALQTRSLVRLSQNMQDRVQQHIEQAERAFEKTLLKFDVQTGSLIMRLPPVSALSDKPIVTPSDATKARNTAVYLMERITQLVSPLERPALGQMSSTIDSTYPELARIEAGEDGTQPQSQPAQSKESSSVNVHDVWFIKWDSASPFEEPNSKSSGLRHVSKASANPHNEWLLCRLPRRASEETRQVGWVTIPPSTSTTATATTTQQWHLFDGRHWIRVHNHGPNPLVLRHLPLSTLISLRVSRPRATDLKEGKDTPFDDSTAYLKAAVSLVEPHQAASALMGLFEQDVATGEQRLVALPTLGASLEPPLGTCKWDVRYKAVDFGAGRAAQDVLSCSVTGEAMERRVWKMRRKWNFISQTAERARVGVKPGHRGGSRVYKPEREWKEGGGRKKQHQHQHQHQKKRDGQSKKFPLNNNNKDKEGFRYRDNGHGPST</sequence>
<dbReference type="EC" id="6.3.4.19" evidence="1"/>
<evidence type="ECO:0000256" key="4">
    <source>
        <dbReference type="ARBA" id="ARBA00022741"/>
    </source>
</evidence>
<dbReference type="Gene3D" id="3.40.50.620">
    <property type="entry name" value="HUPs"/>
    <property type="match status" value="1"/>
</dbReference>
<keyword evidence="2" id="KW-0436">Ligase</keyword>
<name>A0A2T2P5S8_CORCC</name>
<dbReference type="OrthoDB" id="434144at2759"/>
<evidence type="ECO:0000313" key="9">
    <source>
        <dbReference type="EMBL" id="PSN73077.1"/>
    </source>
</evidence>
<dbReference type="InterPro" id="IPR012795">
    <property type="entry name" value="tRNA_Ile_lys_synt_N"/>
</dbReference>
<keyword evidence="4" id="KW-0547">Nucleotide-binding</keyword>
<dbReference type="Proteomes" id="UP000240883">
    <property type="component" value="Unassembled WGS sequence"/>
</dbReference>
<feature type="compositionally biased region" description="Basic and acidic residues" evidence="7">
    <location>
        <begin position="593"/>
        <end position="604"/>
    </location>
</feature>
<keyword evidence="5" id="KW-0067">ATP-binding</keyword>
<dbReference type="NCBIfam" id="TIGR02432">
    <property type="entry name" value="lysidine_TilS_N"/>
    <property type="match status" value="1"/>
</dbReference>
<evidence type="ECO:0000256" key="5">
    <source>
        <dbReference type="ARBA" id="ARBA00022840"/>
    </source>
</evidence>
<feature type="compositionally biased region" description="Basic residues" evidence="7">
    <location>
        <begin position="605"/>
        <end position="618"/>
    </location>
</feature>
<evidence type="ECO:0000256" key="1">
    <source>
        <dbReference type="ARBA" id="ARBA00013267"/>
    </source>
</evidence>
<dbReference type="PANTHER" id="PTHR43033:SF1">
    <property type="entry name" value="TRNA(ILE)-LYSIDINE SYNTHASE-RELATED"/>
    <property type="match status" value="1"/>
</dbReference>
<evidence type="ECO:0000259" key="8">
    <source>
        <dbReference type="Pfam" id="PF01171"/>
    </source>
</evidence>
<gene>
    <name evidence="9" type="ORF">BS50DRAFT_542415</name>
</gene>
<evidence type="ECO:0000256" key="2">
    <source>
        <dbReference type="ARBA" id="ARBA00022598"/>
    </source>
</evidence>
<dbReference type="GO" id="GO:0032267">
    <property type="term" value="F:tRNA(Ile)-lysidine synthase activity"/>
    <property type="evidence" value="ECO:0007669"/>
    <property type="project" value="UniProtKB-EC"/>
</dbReference>
<evidence type="ECO:0000256" key="6">
    <source>
        <dbReference type="ARBA" id="ARBA00048539"/>
    </source>
</evidence>
<dbReference type="CDD" id="cd01992">
    <property type="entry name" value="TilS_N"/>
    <property type="match status" value="1"/>
</dbReference>
<dbReference type="GO" id="GO:0008033">
    <property type="term" value="P:tRNA processing"/>
    <property type="evidence" value="ECO:0007669"/>
    <property type="project" value="UniProtKB-KW"/>
</dbReference>
<dbReference type="AlphaFoldDB" id="A0A2T2P5S8"/>
<reference evidence="9 10" key="1">
    <citation type="journal article" date="2018" name="Front. Microbiol.">
        <title>Genome-Wide Analysis of Corynespora cassiicola Leaf Fall Disease Putative Effectors.</title>
        <authorList>
            <person name="Lopez D."/>
            <person name="Ribeiro S."/>
            <person name="Label P."/>
            <person name="Fumanal B."/>
            <person name="Venisse J.S."/>
            <person name="Kohler A."/>
            <person name="de Oliveira R.R."/>
            <person name="Labutti K."/>
            <person name="Lipzen A."/>
            <person name="Lail K."/>
            <person name="Bauer D."/>
            <person name="Ohm R.A."/>
            <person name="Barry K.W."/>
            <person name="Spatafora J."/>
            <person name="Grigoriev I.V."/>
            <person name="Martin F.M."/>
            <person name="Pujade-Renaud V."/>
        </authorList>
    </citation>
    <scope>NUCLEOTIDE SEQUENCE [LARGE SCALE GENOMIC DNA]</scope>
    <source>
        <strain evidence="9 10">Philippines</strain>
    </source>
</reference>
<comment type="catalytic activity">
    <reaction evidence="6">
        <text>cytidine(34) in tRNA(Ile2) + L-lysine + ATP = lysidine(34) in tRNA(Ile2) + AMP + diphosphate + H(+)</text>
        <dbReference type="Rhea" id="RHEA:43744"/>
        <dbReference type="Rhea" id="RHEA-COMP:10625"/>
        <dbReference type="Rhea" id="RHEA-COMP:10670"/>
        <dbReference type="ChEBI" id="CHEBI:15378"/>
        <dbReference type="ChEBI" id="CHEBI:30616"/>
        <dbReference type="ChEBI" id="CHEBI:32551"/>
        <dbReference type="ChEBI" id="CHEBI:33019"/>
        <dbReference type="ChEBI" id="CHEBI:82748"/>
        <dbReference type="ChEBI" id="CHEBI:83665"/>
        <dbReference type="ChEBI" id="CHEBI:456215"/>
        <dbReference type="EC" id="6.3.4.19"/>
    </reaction>
</comment>
<dbReference type="PANTHER" id="PTHR43033">
    <property type="entry name" value="TRNA(ILE)-LYSIDINE SYNTHASE-RELATED"/>
    <property type="match status" value="1"/>
</dbReference>
<feature type="region of interest" description="Disordered" evidence="7">
    <location>
        <begin position="579"/>
        <end position="649"/>
    </location>
</feature>
<dbReference type="GO" id="GO:0005524">
    <property type="term" value="F:ATP binding"/>
    <property type="evidence" value="ECO:0007669"/>
    <property type="project" value="UniProtKB-KW"/>
</dbReference>
<feature type="compositionally biased region" description="Basic and acidic residues" evidence="7">
    <location>
        <begin position="632"/>
        <end position="649"/>
    </location>
</feature>
<dbReference type="STRING" id="1448308.A0A2T2P5S8"/>
<keyword evidence="10" id="KW-1185">Reference proteome</keyword>
<protein>
    <recommendedName>
        <fullName evidence="1">tRNA(Ile)-lysidine synthetase</fullName>
        <ecNumber evidence="1">6.3.4.19</ecNumber>
    </recommendedName>
</protein>
<dbReference type="Pfam" id="PF01171">
    <property type="entry name" value="ATP_bind_3"/>
    <property type="match status" value="1"/>
</dbReference>